<name>A0A0F9HJ22_9ZZZZ</name>
<dbReference type="EMBL" id="LAZR01014917">
    <property type="protein sequence ID" value="KKM15396.1"/>
    <property type="molecule type" value="Genomic_DNA"/>
</dbReference>
<reference evidence="1" key="1">
    <citation type="journal article" date="2015" name="Nature">
        <title>Complex archaea that bridge the gap between prokaryotes and eukaryotes.</title>
        <authorList>
            <person name="Spang A."/>
            <person name="Saw J.H."/>
            <person name="Jorgensen S.L."/>
            <person name="Zaremba-Niedzwiedzka K."/>
            <person name="Martijn J."/>
            <person name="Lind A.E."/>
            <person name="van Eijk R."/>
            <person name="Schleper C."/>
            <person name="Guy L."/>
            <person name="Ettema T.J."/>
        </authorList>
    </citation>
    <scope>NUCLEOTIDE SEQUENCE</scope>
</reference>
<comment type="caution">
    <text evidence="1">The sequence shown here is derived from an EMBL/GenBank/DDBJ whole genome shotgun (WGS) entry which is preliminary data.</text>
</comment>
<sequence>MRTKFLFLGLTCLLFLGIMGLYSKAGQIDEVLLKGTIETAESRVSPPYNVRISYNKDSKAVYVKFKTPSSYKINFADFYRRWRDNQWIVLQEFKKAEIPVNKVTIETNHHDMSGQMKFVHLAEHVDKYAKKPSDELWIRTGIAYQKAKGSDKWEKVDY</sequence>
<organism evidence="1">
    <name type="scientific">marine sediment metagenome</name>
    <dbReference type="NCBI Taxonomy" id="412755"/>
    <lineage>
        <taxon>unclassified sequences</taxon>
        <taxon>metagenomes</taxon>
        <taxon>ecological metagenomes</taxon>
    </lineage>
</organism>
<dbReference type="AlphaFoldDB" id="A0A0F9HJ22"/>
<accession>A0A0F9HJ22</accession>
<gene>
    <name evidence="1" type="ORF">LCGC14_1696530</name>
</gene>
<protein>
    <submittedName>
        <fullName evidence="1">Uncharacterized protein</fullName>
    </submittedName>
</protein>
<proteinExistence type="predicted"/>
<evidence type="ECO:0000313" key="1">
    <source>
        <dbReference type="EMBL" id="KKM15396.1"/>
    </source>
</evidence>